<keyword evidence="1" id="KW-0479">Metal-binding</keyword>
<dbReference type="GO" id="GO:0006355">
    <property type="term" value="P:regulation of DNA-templated transcription"/>
    <property type="evidence" value="ECO:0007669"/>
    <property type="project" value="InterPro"/>
</dbReference>
<feature type="domain" description="C2H2-type" evidence="3">
    <location>
        <begin position="308"/>
        <end position="330"/>
    </location>
</feature>
<feature type="domain" description="C2H2-type" evidence="3">
    <location>
        <begin position="262"/>
        <end position="289"/>
    </location>
</feature>
<evidence type="ECO:0000259" key="3">
    <source>
        <dbReference type="PROSITE" id="PS50157"/>
    </source>
</evidence>
<gene>
    <name evidence="4" type="ORF">NYM_LOCUS8855</name>
</gene>
<evidence type="ECO:0000313" key="4">
    <source>
        <dbReference type="EMBL" id="VVV78901.1"/>
    </source>
</evidence>
<reference evidence="4" key="1">
    <citation type="submission" date="2019-09" db="EMBL/GenBank/DDBJ databases">
        <authorList>
            <person name="Zhang L."/>
        </authorList>
    </citation>
    <scope>NUCLEOTIDE SEQUENCE</scope>
</reference>
<dbReference type="PROSITE" id="PS50157">
    <property type="entry name" value="ZINC_FINGER_C2H2_2"/>
    <property type="match status" value="3"/>
</dbReference>
<keyword evidence="1" id="KW-0863">Zinc-finger</keyword>
<dbReference type="SMART" id="SM00355">
    <property type="entry name" value="ZnF_C2H2"/>
    <property type="match status" value="3"/>
</dbReference>
<evidence type="ECO:0000256" key="2">
    <source>
        <dbReference type="SAM" id="MobiDB-lite"/>
    </source>
</evidence>
<dbReference type="EMBL" id="LR721777">
    <property type="protein sequence ID" value="VVV78901.1"/>
    <property type="molecule type" value="Genomic_DNA"/>
</dbReference>
<dbReference type="PANTHER" id="PTHR46326">
    <property type="entry name" value="ZINC FINGER PROTEIN ZAT1-RELATED"/>
    <property type="match status" value="1"/>
</dbReference>
<dbReference type="PROSITE" id="PS00028">
    <property type="entry name" value="ZINC_FINGER_C2H2_1"/>
    <property type="match status" value="3"/>
</dbReference>
<dbReference type="Gene3D" id="3.30.160.60">
    <property type="entry name" value="Classic Zinc Finger"/>
    <property type="match status" value="1"/>
</dbReference>
<evidence type="ECO:0000256" key="1">
    <source>
        <dbReference type="PROSITE-ProRule" id="PRU00042"/>
    </source>
</evidence>
<feature type="domain" description="C2H2-type" evidence="3">
    <location>
        <begin position="8"/>
        <end position="30"/>
    </location>
</feature>
<organism evidence="4">
    <name type="scientific">Nymphaea colorata</name>
    <name type="common">pocket water lily</name>
    <dbReference type="NCBI Taxonomy" id="210225"/>
    <lineage>
        <taxon>Eukaryota</taxon>
        <taxon>Viridiplantae</taxon>
        <taxon>Streptophyta</taxon>
        <taxon>Embryophyta</taxon>
        <taxon>Tracheophyta</taxon>
        <taxon>Spermatophyta</taxon>
        <taxon>Magnoliopsida</taxon>
        <taxon>Nymphaeales</taxon>
        <taxon>Nymphaeaceae</taxon>
        <taxon>Nymphaea</taxon>
    </lineage>
</organism>
<sequence length="375" mass="42112">MDEGDEAHVCKICDRTFRCGRALGGHMRSHMTTLKLPIDPKGQHQAQQKHRHQHHREEEDEEEEEELYEEEEEEEEEVRGRRRKQKKEEEGNEVSGSRRKQKVVVVEDDDDDEELAEEEEDGIVREEIEENFVYSLRENPRRSFRFSDPEFSFTIDASSPGVPPPTDITMTSVHDSQSETEELSGPRRRPSRKKVARLRFPFFSGGEVSPEEPVSSISNTSPEEDVAISLMLLSRDVRALTDSSIAASSSPLGLRSKRRRKFQCGTCKKLFPSYQALGGHRAGHKKTKGGCAPSGLGLPELFGDRKIHECPFCFRVFGSGQALGGHKRTHFSGAGFGIPMPETDDSMLDLNLPATVDDSTSALSDAEFIDPDNPN</sequence>
<feature type="compositionally biased region" description="Acidic residues" evidence="2">
    <location>
        <begin position="106"/>
        <end position="121"/>
    </location>
</feature>
<accession>A0A5K0YLA2</accession>
<dbReference type="AlphaFoldDB" id="A0A5K0YLA2"/>
<dbReference type="Pfam" id="PF13912">
    <property type="entry name" value="zf-C2H2_6"/>
    <property type="match status" value="3"/>
</dbReference>
<keyword evidence="1" id="KW-0862">Zinc</keyword>
<proteinExistence type="predicted"/>
<dbReference type="InterPro" id="IPR013087">
    <property type="entry name" value="Znf_C2H2_type"/>
</dbReference>
<protein>
    <recommendedName>
        <fullName evidence="3">C2H2-type domain-containing protein</fullName>
    </recommendedName>
</protein>
<dbReference type="InterPro" id="IPR044303">
    <property type="entry name" value="ZAT1/4/9"/>
</dbReference>
<dbReference type="PANTHER" id="PTHR46326:SF2">
    <property type="entry name" value="ZINC FINGER PROTEIN ZAT1-RELATED"/>
    <property type="match status" value="1"/>
</dbReference>
<name>A0A5K0YLA2_9MAGN</name>
<feature type="region of interest" description="Disordered" evidence="2">
    <location>
        <begin position="40"/>
        <end position="122"/>
    </location>
</feature>
<feature type="region of interest" description="Disordered" evidence="2">
    <location>
        <begin position="154"/>
        <end position="193"/>
    </location>
</feature>
<dbReference type="OrthoDB" id="9411774at2759"/>
<dbReference type="SUPFAM" id="SSF57667">
    <property type="entry name" value="beta-beta-alpha zinc fingers"/>
    <property type="match status" value="1"/>
</dbReference>
<feature type="compositionally biased region" description="Acidic residues" evidence="2">
    <location>
        <begin position="58"/>
        <end position="77"/>
    </location>
</feature>
<dbReference type="OMA" id="ARYRCTI"/>
<dbReference type="InterPro" id="IPR036236">
    <property type="entry name" value="Znf_C2H2_sf"/>
</dbReference>
<dbReference type="GO" id="GO:0008270">
    <property type="term" value="F:zinc ion binding"/>
    <property type="evidence" value="ECO:0007669"/>
    <property type="project" value="UniProtKB-KW"/>
</dbReference>
<dbReference type="Gramene" id="NC12G0189710.1">
    <property type="protein sequence ID" value="NC12G0189710.1:cds"/>
    <property type="gene ID" value="NC12G0189710"/>
</dbReference>